<feature type="chain" id="PRO_5046605920" evidence="1">
    <location>
        <begin position="26"/>
        <end position="631"/>
    </location>
</feature>
<dbReference type="Gene3D" id="3.40.720.10">
    <property type="entry name" value="Alkaline Phosphatase, subunit A"/>
    <property type="match status" value="1"/>
</dbReference>
<reference evidence="3 4" key="1">
    <citation type="submission" date="2023-09" db="EMBL/GenBank/DDBJ databases">
        <authorList>
            <person name="Qi X."/>
        </authorList>
    </citation>
    <scope>NUCLEOTIDE SEQUENCE [LARGE SCALE GENOMIC DNA]</scope>
    <source>
        <strain evidence="3 4">S1-1</strain>
    </source>
</reference>
<feature type="signal peptide" evidence="1">
    <location>
        <begin position="1"/>
        <end position="25"/>
    </location>
</feature>
<protein>
    <submittedName>
        <fullName evidence="3">Sulfatase-like hydrolase/transferase</fullName>
    </submittedName>
</protein>
<dbReference type="InterPro" id="IPR000917">
    <property type="entry name" value="Sulfatase_N"/>
</dbReference>
<feature type="domain" description="Sulfatase N-terminal" evidence="2">
    <location>
        <begin position="40"/>
        <end position="315"/>
    </location>
</feature>
<evidence type="ECO:0000313" key="3">
    <source>
        <dbReference type="EMBL" id="WOH36591.1"/>
    </source>
</evidence>
<dbReference type="Pfam" id="PF00884">
    <property type="entry name" value="Sulfatase"/>
    <property type="match status" value="1"/>
</dbReference>
<dbReference type="Gene3D" id="1.25.10.10">
    <property type="entry name" value="Leucine-rich Repeat Variant"/>
    <property type="match status" value="1"/>
</dbReference>
<dbReference type="EMBL" id="CP136600">
    <property type="protein sequence ID" value="WOH36591.1"/>
    <property type="molecule type" value="Genomic_DNA"/>
</dbReference>
<accession>A0ABZ0GME9</accession>
<proteinExistence type="predicted"/>
<keyword evidence="1" id="KW-0732">Signal</keyword>
<keyword evidence="4" id="KW-1185">Reference proteome</keyword>
<dbReference type="RefSeq" id="WP_348395402.1">
    <property type="nucleotide sequence ID" value="NZ_CP136600.1"/>
</dbReference>
<sequence>MCFLKKSFITIIQLSLVLTSASGLAHQKQQVNEKTSKGKPNIVWLVSEDNSSHYLAHFFKGGAKAPNIEALAETGITFDNAFSNGAVCSVARTTLATGVYAPKLAAQYHRKMAHSEPKNGFKFFHQYLREAGYFTANNAKTDYNILIDDNGWSKSKRKSSWQDREHTEQPFFYMESKSHTHEGSLHFKKMTPEKLGHDPKAVTLPDYLQDTEISRYTYAHYLDRMVAMDDWVGSVVSKLAKDNLLDDTFVFYFGDHGGVLPRSKGYLFDSGLRVPLVVHIPKNYAHLTDFKQGSRTAGIVDFVDLSATAINLAGIPIPEHLDGTPFLGVNTSAKMVAESDESIAYADRFDEKVDLIRSLRKGKYLYNRNYQPHLPHGAQNQYRYRQMAYRDWREQYQLGKLNAAQSQFFEPKQLEELYDVENDPHQVNNLAGKAEYKALLVNLRQSLQRQLKAMPDLGFYPESYLLTHAFENPTTFSQQQQKDIAKLITIADMALQPFDQVKQRLAKLLTSKDVMQQFWAIKTAATFKQQAKSLSAQITALLKADNPYVKYAAAEYLAQVEQSNMTDTLIALLNATNNEIFAVEVMGSLTFYQMYYGKNYQVDPSKINLQVESTLNIRNQLKFFTQQFNAS</sequence>
<dbReference type="InterPro" id="IPR052701">
    <property type="entry name" value="GAG_Ulvan_Degrading_Sulfatases"/>
</dbReference>
<dbReference type="PANTHER" id="PTHR43751">
    <property type="entry name" value="SULFATASE"/>
    <property type="match status" value="1"/>
</dbReference>
<evidence type="ECO:0000259" key="2">
    <source>
        <dbReference type="Pfam" id="PF00884"/>
    </source>
</evidence>
<dbReference type="InterPro" id="IPR017850">
    <property type="entry name" value="Alkaline_phosphatase_core_sf"/>
</dbReference>
<organism evidence="3 4">
    <name type="scientific">Thalassotalea fonticola</name>
    <dbReference type="NCBI Taxonomy" id="3065649"/>
    <lineage>
        <taxon>Bacteria</taxon>
        <taxon>Pseudomonadati</taxon>
        <taxon>Pseudomonadota</taxon>
        <taxon>Gammaproteobacteria</taxon>
        <taxon>Alteromonadales</taxon>
        <taxon>Colwelliaceae</taxon>
        <taxon>Thalassotalea</taxon>
    </lineage>
</organism>
<dbReference type="InterPro" id="IPR011989">
    <property type="entry name" value="ARM-like"/>
</dbReference>
<evidence type="ECO:0000256" key="1">
    <source>
        <dbReference type="SAM" id="SignalP"/>
    </source>
</evidence>
<dbReference type="SUPFAM" id="SSF53649">
    <property type="entry name" value="Alkaline phosphatase-like"/>
    <property type="match status" value="1"/>
</dbReference>
<gene>
    <name evidence="3" type="ORF">RI844_14600</name>
</gene>
<evidence type="ECO:0000313" key="4">
    <source>
        <dbReference type="Proteomes" id="UP001301442"/>
    </source>
</evidence>
<dbReference type="PANTHER" id="PTHR43751:SF3">
    <property type="entry name" value="SULFATASE N-TERMINAL DOMAIN-CONTAINING PROTEIN"/>
    <property type="match status" value="1"/>
</dbReference>
<dbReference type="CDD" id="cd16027">
    <property type="entry name" value="SGSH"/>
    <property type="match status" value="1"/>
</dbReference>
<dbReference type="SUPFAM" id="SSF48371">
    <property type="entry name" value="ARM repeat"/>
    <property type="match status" value="1"/>
</dbReference>
<dbReference type="InterPro" id="IPR016024">
    <property type="entry name" value="ARM-type_fold"/>
</dbReference>
<name>A0ABZ0GME9_9GAMM</name>
<dbReference type="Proteomes" id="UP001301442">
    <property type="component" value="Chromosome"/>
</dbReference>